<accession>A0A9N9JRC2</accession>
<feature type="non-terminal residue" evidence="1">
    <location>
        <position position="1"/>
    </location>
</feature>
<reference evidence="1" key="1">
    <citation type="submission" date="2021-06" db="EMBL/GenBank/DDBJ databases">
        <authorList>
            <person name="Kallberg Y."/>
            <person name="Tangrot J."/>
            <person name="Rosling A."/>
        </authorList>
    </citation>
    <scope>NUCLEOTIDE SEQUENCE</scope>
    <source>
        <strain evidence="1">MA453B</strain>
    </source>
</reference>
<dbReference type="Proteomes" id="UP000789405">
    <property type="component" value="Unassembled WGS sequence"/>
</dbReference>
<comment type="caution">
    <text evidence="1">The sequence shown here is derived from an EMBL/GenBank/DDBJ whole genome shotgun (WGS) entry which is preliminary data.</text>
</comment>
<organism evidence="1 2">
    <name type="scientific">Dentiscutata erythropus</name>
    <dbReference type="NCBI Taxonomy" id="1348616"/>
    <lineage>
        <taxon>Eukaryota</taxon>
        <taxon>Fungi</taxon>
        <taxon>Fungi incertae sedis</taxon>
        <taxon>Mucoromycota</taxon>
        <taxon>Glomeromycotina</taxon>
        <taxon>Glomeromycetes</taxon>
        <taxon>Diversisporales</taxon>
        <taxon>Gigasporaceae</taxon>
        <taxon>Dentiscutata</taxon>
    </lineage>
</organism>
<feature type="non-terminal residue" evidence="1">
    <location>
        <position position="66"/>
    </location>
</feature>
<evidence type="ECO:0000313" key="2">
    <source>
        <dbReference type="Proteomes" id="UP000789405"/>
    </source>
</evidence>
<keyword evidence="2" id="KW-1185">Reference proteome</keyword>
<dbReference type="AlphaFoldDB" id="A0A9N9JRC2"/>
<sequence length="66" mass="7341">MLEEKVMCSGSFSLVVIRMNIAILISNPYLSFSDSNIFKQIFQTPKLIIPTIFAFITRGPMAKGGN</sequence>
<protein>
    <submittedName>
        <fullName evidence="1">3270_t:CDS:1</fullName>
    </submittedName>
</protein>
<evidence type="ECO:0000313" key="1">
    <source>
        <dbReference type="EMBL" id="CAG8793541.1"/>
    </source>
</evidence>
<name>A0A9N9JRC2_9GLOM</name>
<gene>
    <name evidence="1" type="ORF">DERYTH_LOCUS21902</name>
</gene>
<dbReference type="EMBL" id="CAJVPY010028962">
    <property type="protein sequence ID" value="CAG8793541.1"/>
    <property type="molecule type" value="Genomic_DNA"/>
</dbReference>
<proteinExistence type="predicted"/>